<dbReference type="GO" id="GO:0046677">
    <property type="term" value="P:response to antibiotic"/>
    <property type="evidence" value="ECO:0007669"/>
    <property type="project" value="UniProtKB-KW"/>
</dbReference>
<comment type="caution">
    <text evidence="3">The sequence shown here is derived from an EMBL/GenBank/DDBJ whole genome shotgun (WGS) entry which is preliminary data.</text>
</comment>
<organism evidence="3 4">
    <name type="scientific">Tsukamurella spumae</name>
    <dbReference type="NCBI Taxonomy" id="44753"/>
    <lineage>
        <taxon>Bacteria</taxon>
        <taxon>Bacillati</taxon>
        <taxon>Actinomycetota</taxon>
        <taxon>Actinomycetes</taxon>
        <taxon>Mycobacteriales</taxon>
        <taxon>Tsukamurellaceae</taxon>
        <taxon>Tsukamurella</taxon>
    </lineage>
</organism>
<sequence>MITFRRVTREDFPVLAAWLAEPHNRRWWNHETSPEAIERDFGPSVDGAEPSLDFLALDDAGEAFGLIQRQRWIDYPDEAETAAVGTLVDLGPRDWGIDYLIGSPDATGRGLGTATIAAMCSVIFTELGGERVVVAVAAGNRRSWRALERAGFTLVGHVDIPPDNPVDPPDHVVYALPRPAEQ</sequence>
<proteinExistence type="predicted"/>
<keyword evidence="4" id="KW-1185">Reference proteome</keyword>
<dbReference type="PANTHER" id="PTHR31438:SF1">
    <property type="entry name" value="LYSINE N-ACYLTRANSFERASE C17G9.06C-RELATED"/>
    <property type="match status" value="1"/>
</dbReference>
<keyword evidence="1" id="KW-0046">Antibiotic resistance</keyword>
<dbReference type="InterPro" id="IPR000182">
    <property type="entry name" value="GNAT_dom"/>
</dbReference>
<feature type="domain" description="N-acetyltransferase" evidence="2">
    <location>
        <begin position="2"/>
        <end position="179"/>
    </location>
</feature>
<name>A0A846WYM8_9ACTN</name>
<dbReference type="Gene3D" id="3.40.630.30">
    <property type="match status" value="1"/>
</dbReference>
<evidence type="ECO:0000313" key="4">
    <source>
        <dbReference type="Proteomes" id="UP000582646"/>
    </source>
</evidence>
<keyword evidence="3" id="KW-0808">Transferase</keyword>
<reference evidence="3 4" key="1">
    <citation type="submission" date="2020-04" db="EMBL/GenBank/DDBJ databases">
        <title>MicrobeNet Type strains.</title>
        <authorList>
            <person name="Nicholson A.C."/>
        </authorList>
    </citation>
    <scope>NUCLEOTIDE SEQUENCE [LARGE SCALE GENOMIC DNA]</scope>
    <source>
        <strain evidence="3 4">DSM 44113</strain>
    </source>
</reference>
<evidence type="ECO:0000256" key="1">
    <source>
        <dbReference type="ARBA" id="ARBA00023251"/>
    </source>
</evidence>
<dbReference type="GO" id="GO:0016410">
    <property type="term" value="F:N-acyltransferase activity"/>
    <property type="evidence" value="ECO:0007669"/>
    <property type="project" value="TreeGrafter"/>
</dbReference>
<evidence type="ECO:0000259" key="2">
    <source>
        <dbReference type="PROSITE" id="PS51186"/>
    </source>
</evidence>
<gene>
    <name evidence="3" type="ORF">HF999_03100</name>
</gene>
<dbReference type="SUPFAM" id="SSF55729">
    <property type="entry name" value="Acyl-CoA N-acyltransferases (Nat)"/>
    <property type="match status" value="1"/>
</dbReference>
<dbReference type="RefSeq" id="WP_168544478.1">
    <property type="nucleotide sequence ID" value="NZ_BAAAKS010000002.1"/>
</dbReference>
<protein>
    <submittedName>
        <fullName evidence="3">Acetyltransferase</fullName>
    </submittedName>
</protein>
<dbReference type="Proteomes" id="UP000582646">
    <property type="component" value="Unassembled WGS sequence"/>
</dbReference>
<evidence type="ECO:0000313" key="3">
    <source>
        <dbReference type="EMBL" id="NKY17365.1"/>
    </source>
</evidence>
<dbReference type="EMBL" id="JAAXOQ010000003">
    <property type="protein sequence ID" value="NKY17365.1"/>
    <property type="molecule type" value="Genomic_DNA"/>
</dbReference>
<dbReference type="PANTHER" id="PTHR31438">
    <property type="entry name" value="LYSINE N-ACYLTRANSFERASE C17G9.06C-RELATED"/>
    <property type="match status" value="1"/>
</dbReference>
<dbReference type="AlphaFoldDB" id="A0A846WYM8"/>
<accession>A0A846WYM8</accession>
<dbReference type="InterPro" id="IPR016181">
    <property type="entry name" value="Acyl_CoA_acyltransferase"/>
</dbReference>
<dbReference type="PROSITE" id="PS51186">
    <property type="entry name" value="GNAT"/>
    <property type="match status" value="1"/>
</dbReference>
<dbReference type="Pfam" id="PF13523">
    <property type="entry name" value="Acetyltransf_8"/>
    <property type="match status" value="1"/>
</dbReference>